<dbReference type="Proteomes" id="UP000266118">
    <property type="component" value="Chromosome"/>
</dbReference>
<dbReference type="KEGG" id="ark:D6B99_09600"/>
<dbReference type="SUPFAM" id="SSF116734">
    <property type="entry name" value="DNA methylase specificity domain"/>
    <property type="match status" value="1"/>
</dbReference>
<reference evidence="1 2" key="1">
    <citation type="submission" date="2018-09" db="EMBL/GenBank/DDBJ databases">
        <title>Arachidicoccus sp. nov., a bacterium isolated from soil.</title>
        <authorList>
            <person name="Weon H.-Y."/>
            <person name="Kwon S.-W."/>
            <person name="Lee S.A."/>
        </authorList>
    </citation>
    <scope>NUCLEOTIDE SEQUENCE [LARGE SCALE GENOMIC DNA]</scope>
    <source>
        <strain evidence="1 2">KIS59-12</strain>
    </source>
</reference>
<evidence type="ECO:0000313" key="2">
    <source>
        <dbReference type="Proteomes" id="UP000266118"/>
    </source>
</evidence>
<accession>A0A386HTS7</accession>
<name>A0A386HTS7_9BACT</name>
<dbReference type="AlphaFoldDB" id="A0A386HTS7"/>
<dbReference type="EMBL" id="CP032489">
    <property type="protein sequence ID" value="AYD49388.1"/>
    <property type="molecule type" value="Genomic_DNA"/>
</dbReference>
<keyword evidence="2" id="KW-1185">Reference proteome</keyword>
<gene>
    <name evidence="1" type="ORF">D6B99_09600</name>
</gene>
<protein>
    <submittedName>
        <fullName evidence="1">Uncharacterized protein</fullName>
    </submittedName>
</protein>
<dbReference type="Gene3D" id="1.10.287.1120">
    <property type="entry name" value="Bipartite methylase S protein"/>
    <property type="match status" value="1"/>
</dbReference>
<proteinExistence type="predicted"/>
<organism evidence="1 2">
    <name type="scientific">Arachidicoccus soli</name>
    <dbReference type="NCBI Taxonomy" id="2341117"/>
    <lineage>
        <taxon>Bacteria</taxon>
        <taxon>Pseudomonadati</taxon>
        <taxon>Bacteroidota</taxon>
        <taxon>Chitinophagia</taxon>
        <taxon>Chitinophagales</taxon>
        <taxon>Chitinophagaceae</taxon>
        <taxon>Arachidicoccus</taxon>
    </lineage>
</organism>
<sequence length="34" mass="4011">MEKIYVQIPSIEERNRIASFLSKIDQKSKSKKQS</sequence>
<evidence type="ECO:0000313" key="1">
    <source>
        <dbReference type="EMBL" id="AYD49388.1"/>
    </source>
</evidence>